<protein>
    <submittedName>
        <fullName evidence="2">Uncharacterized protein</fullName>
    </submittedName>
</protein>
<accession>A0A423T979</accession>
<reference evidence="2 3" key="1">
    <citation type="submission" date="2018-04" db="EMBL/GenBank/DDBJ databases">
        <authorList>
            <person name="Zhang X."/>
            <person name="Yuan J."/>
            <person name="Li F."/>
            <person name="Xiang J."/>
        </authorList>
    </citation>
    <scope>NUCLEOTIDE SEQUENCE [LARGE SCALE GENOMIC DNA]</scope>
    <source>
        <tissue evidence="2">Muscle</tissue>
    </source>
</reference>
<dbReference type="EMBL" id="QCYY01002080">
    <property type="protein sequence ID" value="ROT72999.1"/>
    <property type="molecule type" value="Genomic_DNA"/>
</dbReference>
<evidence type="ECO:0000256" key="1">
    <source>
        <dbReference type="SAM" id="SignalP"/>
    </source>
</evidence>
<evidence type="ECO:0000313" key="3">
    <source>
        <dbReference type="Proteomes" id="UP000283509"/>
    </source>
</evidence>
<organism evidence="2 3">
    <name type="scientific">Penaeus vannamei</name>
    <name type="common">Whiteleg shrimp</name>
    <name type="synonym">Litopenaeus vannamei</name>
    <dbReference type="NCBI Taxonomy" id="6689"/>
    <lineage>
        <taxon>Eukaryota</taxon>
        <taxon>Metazoa</taxon>
        <taxon>Ecdysozoa</taxon>
        <taxon>Arthropoda</taxon>
        <taxon>Crustacea</taxon>
        <taxon>Multicrustacea</taxon>
        <taxon>Malacostraca</taxon>
        <taxon>Eumalacostraca</taxon>
        <taxon>Eucarida</taxon>
        <taxon>Decapoda</taxon>
        <taxon>Dendrobranchiata</taxon>
        <taxon>Penaeoidea</taxon>
        <taxon>Penaeidae</taxon>
        <taxon>Penaeus</taxon>
    </lineage>
</organism>
<gene>
    <name evidence="2" type="ORF">C7M84_008560</name>
</gene>
<proteinExistence type="predicted"/>
<dbReference type="Proteomes" id="UP000283509">
    <property type="component" value="Unassembled WGS sequence"/>
</dbReference>
<comment type="caution">
    <text evidence="2">The sequence shown here is derived from an EMBL/GenBank/DDBJ whole genome shotgun (WGS) entry which is preliminary data.</text>
</comment>
<keyword evidence="3" id="KW-1185">Reference proteome</keyword>
<feature type="signal peptide" evidence="1">
    <location>
        <begin position="1"/>
        <end position="23"/>
    </location>
</feature>
<sequence>MTSVIFVLHLTLVFFLSVKGCTANGVWDDKGRPALQGFDVYIREDPGDLGGPHGTQDPRHGDRGFDGTSTIHDLASGIVRRFFTDAGSLRQARDISLLSERLADILLLLASDLRLSRSKRHGQTKEDRGSSFEARNRSFSAQSVAEPRFAFFPSLDAWLDELQSTFKRDMIFNVAKVGGIAFLYYFAPGVLTWIESTFGF</sequence>
<evidence type="ECO:0000313" key="2">
    <source>
        <dbReference type="EMBL" id="ROT72999.1"/>
    </source>
</evidence>
<dbReference type="AlphaFoldDB" id="A0A423T979"/>
<keyword evidence="1" id="KW-0732">Signal</keyword>
<reference evidence="2 3" key="2">
    <citation type="submission" date="2019-01" db="EMBL/GenBank/DDBJ databases">
        <title>The decoding of complex shrimp genome reveals the adaptation for benthos swimmer, frequently molting mechanism and breeding impact on genome.</title>
        <authorList>
            <person name="Sun Y."/>
            <person name="Gao Y."/>
            <person name="Yu Y."/>
        </authorList>
    </citation>
    <scope>NUCLEOTIDE SEQUENCE [LARGE SCALE GENOMIC DNA]</scope>
    <source>
        <tissue evidence="2">Muscle</tissue>
    </source>
</reference>
<dbReference type="OrthoDB" id="6361748at2759"/>
<feature type="chain" id="PRO_5018965742" evidence="1">
    <location>
        <begin position="24"/>
        <end position="200"/>
    </location>
</feature>
<name>A0A423T979_PENVA</name>